<evidence type="ECO:0000256" key="2">
    <source>
        <dbReference type="PROSITE-ProRule" id="PRU01077"/>
    </source>
</evidence>
<evidence type="ECO:0000313" key="6">
    <source>
        <dbReference type="EMBL" id="EME39082.1"/>
    </source>
</evidence>
<dbReference type="InterPro" id="IPR001060">
    <property type="entry name" value="FCH_dom"/>
</dbReference>
<evidence type="ECO:0000256" key="1">
    <source>
        <dbReference type="ARBA" id="ARBA00022468"/>
    </source>
</evidence>
<dbReference type="Pfam" id="PF00620">
    <property type="entry name" value="RhoGAP"/>
    <property type="match status" value="1"/>
</dbReference>
<dbReference type="FunFam" id="1.20.1270.60:FF:000063">
    <property type="entry name" value="Rho GTPase activator"/>
    <property type="match status" value="1"/>
</dbReference>
<dbReference type="SUPFAM" id="SSF103657">
    <property type="entry name" value="BAR/IMD domain-like"/>
    <property type="match status" value="1"/>
</dbReference>
<dbReference type="GO" id="GO:0005938">
    <property type="term" value="C:cell cortex"/>
    <property type="evidence" value="ECO:0007669"/>
    <property type="project" value="UniProtKB-ARBA"/>
</dbReference>
<dbReference type="Proteomes" id="UP000016933">
    <property type="component" value="Unassembled WGS sequence"/>
</dbReference>
<name>M2XHY7_DOTSN</name>
<organism evidence="6 7">
    <name type="scientific">Dothistroma septosporum (strain NZE10 / CBS 128990)</name>
    <name type="common">Red band needle blight fungus</name>
    <name type="synonym">Mycosphaerella pini</name>
    <dbReference type="NCBI Taxonomy" id="675120"/>
    <lineage>
        <taxon>Eukaryota</taxon>
        <taxon>Fungi</taxon>
        <taxon>Dikarya</taxon>
        <taxon>Ascomycota</taxon>
        <taxon>Pezizomycotina</taxon>
        <taxon>Dothideomycetes</taxon>
        <taxon>Dothideomycetidae</taxon>
        <taxon>Mycosphaerellales</taxon>
        <taxon>Mycosphaerellaceae</taxon>
        <taxon>Dothistroma</taxon>
    </lineage>
</organism>
<dbReference type="PROSITE" id="PS51741">
    <property type="entry name" value="F_BAR"/>
    <property type="match status" value="1"/>
</dbReference>
<feature type="compositionally biased region" description="Low complexity" evidence="3">
    <location>
        <begin position="360"/>
        <end position="371"/>
    </location>
</feature>
<dbReference type="GO" id="GO:0007165">
    <property type="term" value="P:signal transduction"/>
    <property type="evidence" value="ECO:0007669"/>
    <property type="project" value="InterPro"/>
</dbReference>
<dbReference type="InterPro" id="IPR008936">
    <property type="entry name" value="Rho_GTPase_activation_prot"/>
</dbReference>
<dbReference type="PANTHER" id="PTHR23176:SF136">
    <property type="entry name" value="RHO GTPASE ACTIVATOR (RGD1)"/>
    <property type="match status" value="1"/>
</dbReference>
<evidence type="ECO:0000313" key="7">
    <source>
        <dbReference type="Proteomes" id="UP000016933"/>
    </source>
</evidence>
<protein>
    <recommendedName>
        <fullName evidence="8">Rho-GAP domain-containing protein</fullName>
    </recommendedName>
</protein>
<dbReference type="PROSITE" id="PS50238">
    <property type="entry name" value="RHOGAP"/>
    <property type="match status" value="1"/>
</dbReference>
<dbReference type="SMART" id="SM00055">
    <property type="entry name" value="FCH"/>
    <property type="match status" value="1"/>
</dbReference>
<gene>
    <name evidence="6" type="ORF">DOTSEDRAFT_75686</name>
</gene>
<feature type="compositionally biased region" description="Low complexity" evidence="3">
    <location>
        <begin position="14"/>
        <end position="43"/>
    </location>
</feature>
<feature type="domain" description="F-BAR" evidence="5">
    <location>
        <begin position="50"/>
        <end position="322"/>
    </location>
</feature>
<feature type="compositionally biased region" description="Polar residues" evidence="3">
    <location>
        <begin position="416"/>
        <end position="429"/>
    </location>
</feature>
<dbReference type="HOGENOM" id="CLU_010730_3_0_1"/>
<dbReference type="CDD" id="cd07652">
    <property type="entry name" value="F-BAR_Rgd1"/>
    <property type="match status" value="1"/>
</dbReference>
<feature type="region of interest" description="Disordered" evidence="3">
    <location>
        <begin position="199"/>
        <end position="218"/>
    </location>
</feature>
<feature type="region of interest" description="Disordered" evidence="3">
    <location>
        <begin position="1"/>
        <end position="43"/>
    </location>
</feature>
<dbReference type="PANTHER" id="PTHR23176">
    <property type="entry name" value="RHO/RAC/CDC GTPASE-ACTIVATING PROTEIN"/>
    <property type="match status" value="1"/>
</dbReference>
<accession>M2XHY7</accession>
<dbReference type="OrthoDB" id="437889at2759"/>
<dbReference type="GO" id="GO:0005096">
    <property type="term" value="F:GTPase activator activity"/>
    <property type="evidence" value="ECO:0007669"/>
    <property type="project" value="UniProtKB-KW"/>
</dbReference>
<dbReference type="Pfam" id="PF00611">
    <property type="entry name" value="FCH"/>
    <property type="match status" value="1"/>
</dbReference>
<keyword evidence="2" id="KW-0175">Coiled coil</keyword>
<reference evidence="7" key="1">
    <citation type="journal article" date="2012" name="PLoS Genet.">
        <title>The genomes of the fungal plant pathogens Cladosporium fulvum and Dothistroma septosporum reveal adaptation to different hosts and lifestyles but also signatures of common ancestry.</title>
        <authorList>
            <person name="de Wit P.J.G.M."/>
            <person name="van der Burgt A."/>
            <person name="Oekmen B."/>
            <person name="Stergiopoulos I."/>
            <person name="Abd-Elsalam K.A."/>
            <person name="Aerts A.L."/>
            <person name="Bahkali A.H."/>
            <person name="Beenen H.G."/>
            <person name="Chettri P."/>
            <person name="Cox M.P."/>
            <person name="Datema E."/>
            <person name="de Vries R.P."/>
            <person name="Dhillon B."/>
            <person name="Ganley A.R."/>
            <person name="Griffiths S.A."/>
            <person name="Guo Y."/>
            <person name="Hamelin R.C."/>
            <person name="Henrissat B."/>
            <person name="Kabir M.S."/>
            <person name="Jashni M.K."/>
            <person name="Kema G."/>
            <person name="Klaubauf S."/>
            <person name="Lapidus A."/>
            <person name="Levasseur A."/>
            <person name="Lindquist E."/>
            <person name="Mehrabi R."/>
            <person name="Ohm R.A."/>
            <person name="Owen T.J."/>
            <person name="Salamov A."/>
            <person name="Schwelm A."/>
            <person name="Schijlen E."/>
            <person name="Sun H."/>
            <person name="van den Burg H.A."/>
            <person name="van Ham R.C.H.J."/>
            <person name="Zhang S."/>
            <person name="Goodwin S.B."/>
            <person name="Grigoriev I.V."/>
            <person name="Collemare J."/>
            <person name="Bradshaw R.E."/>
        </authorList>
    </citation>
    <scope>NUCLEOTIDE SEQUENCE [LARGE SCALE GENOMIC DNA]</scope>
    <source>
        <strain evidence="7">NZE10 / CBS 128990</strain>
    </source>
</reference>
<reference evidence="6 7" key="2">
    <citation type="journal article" date="2012" name="PLoS Pathog.">
        <title>Diverse lifestyles and strategies of plant pathogenesis encoded in the genomes of eighteen Dothideomycetes fungi.</title>
        <authorList>
            <person name="Ohm R.A."/>
            <person name="Feau N."/>
            <person name="Henrissat B."/>
            <person name="Schoch C.L."/>
            <person name="Horwitz B.A."/>
            <person name="Barry K.W."/>
            <person name="Condon B.J."/>
            <person name="Copeland A.C."/>
            <person name="Dhillon B."/>
            <person name="Glaser F."/>
            <person name="Hesse C.N."/>
            <person name="Kosti I."/>
            <person name="LaButti K."/>
            <person name="Lindquist E.A."/>
            <person name="Lucas S."/>
            <person name="Salamov A.A."/>
            <person name="Bradshaw R.E."/>
            <person name="Ciuffetti L."/>
            <person name="Hamelin R.C."/>
            <person name="Kema G.H.J."/>
            <person name="Lawrence C."/>
            <person name="Scott J.A."/>
            <person name="Spatafora J.W."/>
            <person name="Turgeon B.G."/>
            <person name="de Wit P.J.G.M."/>
            <person name="Zhong S."/>
            <person name="Goodwin S.B."/>
            <person name="Grigoriev I.V."/>
        </authorList>
    </citation>
    <scope>NUCLEOTIDE SEQUENCE [LARGE SCALE GENOMIC DNA]</scope>
    <source>
        <strain evidence="7">NZE10 / CBS 128990</strain>
    </source>
</reference>
<proteinExistence type="predicted"/>
<keyword evidence="1" id="KW-0343">GTPase activation</keyword>
<feature type="compositionally biased region" description="Polar residues" evidence="3">
    <location>
        <begin position="374"/>
        <end position="392"/>
    </location>
</feature>
<keyword evidence="7" id="KW-1185">Reference proteome</keyword>
<evidence type="ECO:0000256" key="3">
    <source>
        <dbReference type="SAM" id="MobiDB-lite"/>
    </source>
</evidence>
<evidence type="ECO:0000259" key="5">
    <source>
        <dbReference type="PROSITE" id="PS51741"/>
    </source>
</evidence>
<dbReference type="eggNOG" id="KOG1450">
    <property type="taxonomic scope" value="Eukaryota"/>
</dbReference>
<feature type="compositionally biased region" description="Basic and acidic residues" evidence="3">
    <location>
        <begin position="1"/>
        <end position="10"/>
    </location>
</feature>
<dbReference type="Gene3D" id="1.20.1270.60">
    <property type="entry name" value="Arfaptin homology (AH) domain/BAR domain"/>
    <property type="match status" value="1"/>
</dbReference>
<evidence type="ECO:0000259" key="4">
    <source>
        <dbReference type="PROSITE" id="PS50238"/>
    </source>
</evidence>
<dbReference type="EMBL" id="KB446546">
    <property type="protein sequence ID" value="EME39082.1"/>
    <property type="molecule type" value="Genomic_DNA"/>
</dbReference>
<evidence type="ECO:0008006" key="8">
    <source>
        <dbReference type="Google" id="ProtNLM"/>
    </source>
</evidence>
<dbReference type="InterPro" id="IPR031160">
    <property type="entry name" value="F_BAR_dom"/>
</dbReference>
<feature type="domain" description="Rho-GAP" evidence="4">
    <location>
        <begin position="524"/>
        <end position="717"/>
    </location>
</feature>
<feature type="region of interest" description="Disordered" evidence="3">
    <location>
        <begin position="346"/>
        <end position="486"/>
    </location>
</feature>
<dbReference type="InterPro" id="IPR050729">
    <property type="entry name" value="Rho-GAP"/>
</dbReference>
<dbReference type="InterPro" id="IPR027267">
    <property type="entry name" value="AH/BAR_dom_sf"/>
</dbReference>
<dbReference type="SMART" id="SM00324">
    <property type="entry name" value="RhoGAP"/>
    <property type="match status" value="1"/>
</dbReference>
<dbReference type="OMA" id="DSGWQAR"/>
<sequence length="720" mass="77717">MSSEFDRDDTNGFSAPSSPAAAAAARPTSSDITNNGNGASASAPNEHLQKAVDDVMFSDIGVTTLLNRLKQSIASARDFASFLKKRSSLEEEQAKGLKRLAQAQMESVRRGEVRSGTYAAQFAEVLRVHERMADNGMQFALSLHQMHEDLDVLSANVERGRKQWKHEGLDAENKASAAEAAMQKAKARYDSLADEYDRAKTGDTKSSRRIGLKGPKSAEQYESDLMRKVETADTEYKERVRQAQSQREQLVREQRPKAVRELQALIRESDSALSLQLQKFATFNEKLLLGNGLAVSPLTDNNSSVSQRSLRELVMGIDNDGDFHTYMAGHQGKVPARPSEIRYEQHPTLAPKSQQPKSIPTTATTTAAAPAMQTPLTLNTASSQPGSMTSRTPGAGALSAHPPSSVAYGSGPPQVPSFQTIQSPYQPDSTPLRDTYNSTPPYPAHSSERSGNGFAQHQQTTGSIPAAAPPQISPTRDYNGSSLGGPVSAGGYNGPISAGGFSGAPSAGGLTSAPIHSKNPVFGVSLDELFTRDQSAVPIIVFQCIQAVDIFGLETEGIYRHNGTASQVNRLRQAFDNLPASSPQLDFRNPSNFGHDVNAVASLLKSFFRDLPDPLFTKAGYGTFIEAAQLDDENLRRDAIHQGINDLPDPNYATLRALVLHLNRIMQNEGRTRMTAENLAVCFAPTLMGTQTSGAIADASYQHRVVSTILVNATAIFDDD</sequence>
<dbReference type="AlphaFoldDB" id="M2XHY7"/>
<feature type="compositionally biased region" description="Polar residues" evidence="3">
    <location>
        <begin position="449"/>
        <end position="463"/>
    </location>
</feature>
<dbReference type="SUPFAM" id="SSF48350">
    <property type="entry name" value="GTPase activation domain, GAP"/>
    <property type="match status" value="1"/>
</dbReference>
<dbReference type="STRING" id="675120.M2XHY7"/>
<dbReference type="Gene3D" id="1.10.555.10">
    <property type="entry name" value="Rho GTPase activation protein"/>
    <property type="match status" value="1"/>
</dbReference>
<dbReference type="InterPro" id="IPR000198">
    <property type="entry name" value="RhoGAP_dom"/>
</dbReference>